<dbReference type="Pfam" id="PF07191">
    <property type="entry name" value="Zn_ribbon_6"/>
    <property type="match status" value="1"/>
</dbReference>
<name>A0A5Q0TED5_9VIBR</name>
<proteinExistence type="predicted"/>
<keyword evidence="1" id="KW-0436">Ligase</keyword>
<evidence type="ECO:0000313" key="1">
    <source>
        <dbReference type="EMBL" id="QGA65483.1"/>
    </source>
</evidence>
<sequence length="79" mass="8928">MSTDCPQCQSLMQWQKKTDKNQPVYQCDYCQLSFIKLAICPTCDSELTYLNACGSSSLFCPQCNELKSKSTAMTKLAQR</sequence>
<keyword evidence="2" id="KW-1185">Reference proteome</keyword>
<dbReference type="InterPro" id="IPR029037">
    <property type="entry name" value="DUF1407/YfgJ-like_sf"/>
</dbReference>
<dbReference type="InterPro" id="IPR010807">
    <property type="entry name" value="YfgJ-like"/>
</dbReference>
<dbReference type="Proteomes" id="UP000348942">
    <property type="component" value="Chromosome 1"/>
</dbReference>
<dbReference type="EMBL" id="CP045699">
    <property type="protein sequence ID" value="QGA65483.1"/>
    <property type="molecule type" value="Genomic_DNA"/>
</dbReference>
<evidence type="ECO:0000313" key="2">
    <source>
        <dbReference type="Proteomes" id="UP000348942"/>
    </source>
</evidence>
<accession>A0A5Q0TED5</accession>
<dbReference type="RefSeq" id="WP_153447631.1">
    <property type="nucleotide sequence ID" value="NZ_CP045699.1"/>
</dbReference>
<dbReference type="GO" id="GO:0016874">
    <property type="term" value="F:ligase activity"/>
    <property type="evidence" value="ECO:0007669"/>
    <property type="project" value="UniProtKB-KW"/>
</dbReference>
<protein>
    <submittedName>
        <fullName evidence="1">DNA ligase</fullName>
    </submittedName>
</protein>
<organism evidence="1 2">
    <name type="scientific">Vibrio algicola</name>
    <dbReference type="NCBI Taxonomy" id="2662262"/>
    <lineage>
        <taxon>Bacteria</taxon>
        <taxon>Pseudomonadati</taxon>
        <taxon>Pseudomonadota</taxon>
        <taxon>Gammaproteobacteria</taxon>
        <taxon>Vibrionales</taxon>
        <taxon>Vibrionaceae</taxon>
        <taxon>Vibrio</taxon>
    </lineage>
</organism>
<dbReference type="SUPFAM" id="SSF161187">
    <property type="entry name" value="YfgJ-like"/>
    <property type="match status" value="1"/>
</dbReference>
<dbReference type="Gene3D" id="2.10.290.10">
    <property type="entry name" value="YfgJ-like"/>
    <property type="match status" value="1"/>
</dbReference>
<dbReference type="AlphaFoldDB" id="A0A5Q0TED5"/>
<reference evidence="1 2" key="1">
    <citation type="submission" date="2019-10" db="EMBL/GenBank/DDBJ databases">
        <title>Vibrio sp. nov., isolated from Coralline algae surface.</title>
        <authorList>
            <person name="Geng Y."/>
            <person name="Zhang X."/>
        </authorList>
    </citation>
    <scope>NUCLEOTIDE SEQUENCE [LARGE SCALE GENOMIC DNA]</scope>
    <source>
        <strain evidence="1 2">SM1977</strain>
    </source>
</reference>
<gene>
    <name evidence="1" type="ORF">GFB47_08685</name>
</gene>